<feature type="active site" description="Proton donor/acceptor" evidence="7">
    <location>
        <position position="428"/>
    </location>
</feature>
<keyword evidence="8" id="KW-0732">Signal</keyword>
<dbReference type="PANTHER" id="PTHR41533:SF1">
    <property type="entry name" value="L,D-TRANSPEPTIDASE YCBB-RELATED"/>
    <property type="match status" value="1"/>
</dbReference>
<proteinExistence type="inferred from homology"/>
<dbReference type="InterPro" id="IPR036366">
    <property type="entry name" value="PGBDSf"/>
</dbReference>
<dbReference type="SUPFAM" id="SSF141523">
    <property type="entry name" value="L,D-transpeptidase catalytic domain-like"/>
    <property type="match status" value="1"/>
</dbReference>
<dbReference type="Gene3D" id="1.10.101.10">
    <property type="entry name" value="PGBD-like superfamily/PGBD"/>
    <property type="match status" value="1"/>
</dbReference>
<dbReference type="InterPro" id="IPR052905">
    <property type="entry name" value="LD-transpeptidase_YkuD-like"/>
</dbReference>
<evidence type="ECO:0000256" key="6">
    <source>
        <dbReference type="ARBA" id="ARBA00023316"/>
    </source>
</evidence>
<dbReference type="GO" id="GO:0009252">
    <property type="term" value="P:peptidoglycan biosynthetic process"/>
    <property type="evidence" value="ECO:0007669"/>
    <property type="project" value="UniProtKB-UniPathway"/>
</dbReference>
<dbReference type="GO" id="GO:0016740">
    <property type="term" value="F:transferase activity"/>
    <property type="evidence" value="ECO:0007669"/>
    <property type="project" value="UniProtKB-KW"/>
</dbReference>
<dbReference type="InterPro" id="IPR002477">
    <property type="entry name" value="Peptidoglycan-bd-like"/>
</dbReference>
<evidence type="ECO:0000256" key="7">
    <source>
        <dbReference type="PROSITE-ProRule" id="PRU01373"/>
    </source>
</evidence>
<organism evidence="10 11">
    <name type="scientific">Marinobacterium mangrovicola</name>
    <dbReference type="NCBI Taxonomy" id="1476959"/>
    <lineage>
        <taxon>Bacteria</taxon>
        <taxon>Pseudomonadati</taxon>
        <taxon>Pseudomonadota</taxon>
        <taxon>Gammaproteobacteria</taxon>
        <taxon>Oceanospirillales</taxon>
        <taxon>Oceanospirillaceae</taxon>
        <taxon>Marinobacterium</taxon>
    </lineage>
</organism>
<dbReference type="UniPathway" id="UPA00219"/>
<evidence type="ECO:0000256" key="8">
    <source>
        <dbReference type="SAM" id="SignalP"/>
    </source>
</evidence>
<evidence type="ECO:0000256" key="2">
    <source>
        <dbReference type="ARBA" id="ARBA00005992"/>
    </source>
</evidence>
<dbReference type="GO" id="GO:0008360">
    <property type="term" value="P:regulation of cell shape"/>
    <property type="evidence" value="ECO:0007669"/>
    <property type="project" value="UniProtKB-UniRule"/>
</dbReference>
<evidence type="ECO:0000313" key="11">
    <source>
        <dbReference type="Proteomes" id="UP000294546"/>
    </source>
</evidence>
<keyword evidence="4 7" id="KW-0133">Cell shape</keyword>
<dbReference type="InterPro" id="IPR036365">
    <property type="entry name" value="PGBD-like_sf"/>
</dbReference>
<dbReference type="PANTHER" id="PTHR41533">
    <property type="entry name" value="L,D-TRANSPEPTIDASE HI_1667-RELATED"/>
    <property type="match status" value="1"/>
</dbReference>
<feature type="signal peptide" evidence="8">
    <location>
        <begin position="1"/>
        <end position="27"/>
    </location>
</feature>
<evidence type="ECO:0000256" key="3">
    <source>
        <dbReference type="ARBA" id="ARBA00022679"/>
    </source>
</evidence>
<keyword evidence="5 7" id="KW-0573">Peptidoglycan synthesis</keyword>
<sequence length="538" mass="60420">MSVSLFPLSWLLLLSLLTAFGTLNVSAAALPAVKGQFIQTEGEVAPDWLRLHALYERSASPYLWHDTEQNPDTGLIDSLLTAVDFAYAQGLPASRYHDRRLSDESDPGVRDLLLSDALIRLLNDVGRGQDEAELDRLWYLPRPSIDPVDQAWLALQQRSVRDRAEVLAPASPQYRALVDLYGRYRALAKTAEPGVLQLDGLLEAGDQSSLVPALRERLVQLGDAQPDPLAMETAPDLYDQLLVESVKNFQSRHGLAEDGVVGPKTLAELNRTLEQRLTQIEANLERWRWMPRELGQRYILVSPAGYFLELVEKGQVSLYAKTITGRPRRPTPSFQSDLSYLTVNPDWTVPYRIMREDLLPKIREDINWLAENQVRVQLYSEGRWGFVDPEEIDWQAPGNIRLIQAPGAGNALGQLKFGMDNPYSIYLHDTPSKYLFDKPLRPFSSGCVRVEGIDQLAQRLIASSPSMQSWYESALAAGEKRIRTLPESVPVYLVYLSAWVDPQGLAQFRPDIYGLDGQLQARLESGGLLPDTRVAAYK</sequence>
<gene>
    <name evidence="10" type="ORF">CLV83_3405</name>
</gene>
<dbReference type="RefSeq" id="WP_165900334.1">
    <property type="nucleotide sequence ID" value="NZ_SMFU01000010.1"/>
</dbReference>
<dbReference type="CDD" id="cd16913">
    <property type="entry name" value="YkuD_like"/>
    <property type="match status" value="1"/>
</dbReference>
<evidence type="ECO:0000313" key="10">
    <source>
        <dbReference type="EMBL" id="TCK04955.1"/>
    </source>
</evidence>
<dbReference type="PROSITE" id="PS52029">
    <property type="entry name" value="LD_TPASE"/>
    <property type="match status" value="1"/>
</dbReference>
<comment type="caution">
    <text evidence="10">The sequence shown here is derived from an EMBL/GenBank/DDBJ whole genome shotgun (WGS) entry which is preliminary data.</text>
</comment>
<feature type="chain" id="PRO_5020648890" evidence="8">
    <location>
        <begin position="28"/>
        <end position="538"/>
    </location>
</feature>
<dbReference type="SUPFAM" id="SSF47090">
    <property type="entry name" value="PGBD-like"/>
    <property type="match status" value="1"/>
</dbReference>
<dbReference type="Pfam" id="PF03734">
    <property type="entry name" value="YkuD"/>
    <property type="match status" value="1"/>
</dbReference>
<reference evidence="10 11" key="1">
    <citation type="submission" date="2019-03" db="EMBL/GenBank/DDBJ databases">
        <title>Genomic Encyclopedia of Archaeal and Bacterial Type Strains, Phase II (KMG-II): from individual species to whole genera.</title>
        <authorList>
            <person name="Goeker M."/>
        </authorList>
    </citation>
    <scope>NUCLEOTIDE SEQUENCE [LARGE SCALE GENOMIC DNA]</scope>
    <source>
        <strain evidence="10 11">DSM 27697</strain>
    </source>
</reference>
<name>A0A4R1GE67_9GAMM</name>
<dbReference type="GO" id="GO:0004180">
    <property type="term" value="F:carboxypeptidase activity"/>
    <property type="evidence" value="ECO:0007669"/>
    <property type="project" value="UniProtKB-ARBA"/>
</dbReference>
<comment type="similarity">
    <text evidence="2">Belongs to the YkuD family.</text>
</comment>
<dbReference type="Proteomes" id="UP000294546">
    <property type="component" value="Unassembled WGS sequence"/>
</dbReference>
<dbReference type="EMBL" id="SMFU01000010">
    <property type="protein sequence ID" value="TCK04955.1"/>
    <property type="molecule type" value="Genomic_DNA"/>
</dbReference>
<dbReference type="Gene3D" id="2.40.440.10">
    <property type="entry name" value="L,D-transpeptidase catalytic domain-like"/>
    <property type="match status" value="1"/>
</dbReference>
<dbReference type="Pfam" id="PF20142">
    <property type="entry name" value="Scaffold"/>
    <property type="match status" value="1"/>
</dbReference>
<evidence type="ECO:0000259" key="9">
    <source>
        <dbReference type="PROSITE" id="PS52029"/>
    </source>
</evidence>
<keyword evidence="6 7" id="KW-0961">Cell wall biogenesis/degradation</keyword>
<keyword evidence="11" id="KW-1185">Reference proteome</keyword>
<dbReference type="InterPro" id="IPR045380">
    <property type="entry name" value="LD_TPept_scaffold_dom"/>
</dbReference>
<protein>
    <submittedName>
        <fullName evidence="10">Murein L,D-transpeptidase YcbB/YkuD</fullName>
    </submittedName>
</protein>
<dbReference type="Pfam" id="PF01471">
    <property type="entry name" value="PG_binding_1"/>
    <property type="match status" value="1"/>
</dbReference>
<dbReference type="InterPro" id="IPR005490">
    <property type="entry name" value="LD_TPept_cat_dom"/>
</dbReference>
<evidence type="ECO:0000256" key="4">
    <source>
        <dbReference type="ARBA" id="ARBA00022960"/>
    </source>
</evidence>
<comment type="pathway">
    <text evidence="1 7">Cell wall biogenesis; peptidoglycan biosynthesis.</text>
</comment>
<dbReference type="InterPro" id="IPR038063">
    <property type="entry name" value="Transpep_catalytic_dom"/>
</dbReference>
<evidence type="ECO:0000256" key="5">
    <source>
        <dbReference type="ARBA" id="ARBA00022984"/>
    </source>
</evidence>
<evidence type="ECO:0000256" key="1">
    <source>
        <dbReference type="ARBA" id="ARBA00004752"/>
    </source>
</evidence>
<feature type="domain" description="L,D-TPase catalytic" evidence="9">
    <location>
        <begin position="297"/>
        <end position="470"/>
    </location>
</feature>
<keyword evidence="3" id="KW-0808">Transferase</keyword>
<dbReference type="AlphaFoldDB" id="A0A4R1GE67"/>
<accession>A0A4R1GE67</accession>
<feature type="active site" description="Nucleophile" evidence="7">
    <location>
        <position position="447"/>
    </location>
</feature>
<dbReference type="GO" id="GO:0071555">
    <property type="term" value="P:cell wall organization"/>
    <property type="evidence" value="ECO:0007669"/>
    <property type="project" value="UniProtKB-UniRule"/>
</dbReference>